<dbReference type="InParanoid" id="A0A5C3P933"/>
<feature type="region of interest" description="Disordered" evidence="1">
    <location>
        <begin position="91"/>
        <end position="112"/>
    </location>
</feature>
<keyword evidence="3" id="KW-1185">Reference proteome</keyword>
<feature type="region of interest" description="Disordered" evidence="1">
    <location>
        <begin position="170"/>
        <end position="200"/>
    </location>
</feature>
<organism evidence="2 3">
    <name type="scientific">Polyporus arcularius HHB13444</name>
    <dbReference type="NCBI Taxonomy" id="1314778"/>
    <lineage>
        <taxon>Eukaryota</taxon>
        <taxon>Fungi</taxon>
        <taxon>Dikarya</taxon>
        <taxon>Basidiomycota</taxon>
        <taxon>Agaricomycotina</taxon>
        <taxon>Agaricomycetes</taxon>
        <taxon>Polyporales</taxon>
        <taxon>Polyporaceae</taxon>
        <taxon>Polyporus</taxon>
    </lineage>
</organism>
<name>A0A5C3P933_9APHY</name>
<dbReference type="EMBL" id="ML211255">
    <property type="protein sequence ID" value="TFK85409.1"/>
    <property type="molecule type" value="Genomic_DNA"/>
</dbReference>
<accession>A0A5C3P933</accession>
<reference evidence="2 3" key="1">
    <citation type="journal article" date="2019" name="Nat. Ecol. Evol.">
        <title>Megaphylogeny resolves global patterns of mushroom evolution.</title>
        <authorList>
            <person name="Varga T."/>
            <person name="Krizsan K."/>
            <person name="Foldi C."/>
            <person name="Dima B."/>
            <person name="Sanchez-Garcia M."/>
            <person name="Sanchez-Ramirez S."/>
            <person name="Szollosi G.J."/>
            <person name="Szarkandi J.G."/>
            <person name="Papp V."/>
            <person name="Albert L."/>
            <person name="Andreopoulos W."/>
            <person name="Angelini C."/>
            <person name="Antonin V."/>
            <person name="Barry K.W."/>
            <person name="Bougher N.L."/>
            <person name="Buchanan P."/>
            <person name="Buyck B."/>
            <person name="Bense V."/>
            <person name="Catcheside P."/>
            <person name="Chovatia M."/>
            <person name="Cooper J."/>
            <person name="Damon W."/>
            <person name="Desjardin D."/>
            <person name="Finy P."/>
            <person name="Geml J."/>
            <person name="Haridas S."/>
            <person name="Hughes K."/>
            <person name="Justo A."/>
            <person name="Karasinski D."/>
            <person name="Kautmanova I."/>
            <person name="Kiss B."/>
            <person name="Kocsube S."/>
            <person name="Kotiranta H."/>
            <person name="LaButti K.M."/>
            <person name="Lechner B.E."/>
            <person name="Liimatainen K."/>
            <person name="Lipzen A."/>
            <person name="Lukacs Z."/>
            <person name="Mihaltcheva S."/>
            <person name="Morgado L.N."/>
            <person name="Niskanen T."/>
            <person name="Noordeloos M.E."/>
            <person name="Ohm R.A."/>
            <person name="Ortiz-Santana B."/>
            <person name="Ovrebo C."/>
            <person name="Racz N."/>
            <person name="Riley R."/>
            <person name="Savchenko A."/>
            <person name="Shiryaev A."/>
            <person name="Soop K."/>
            <person name="Spirin V."/>
            <person name="Szebenyi C."/>
            <person name="Tomsovsky M."/>
            <person name="Tulloss R.E."/>
            <person name="Uehling J."/>
            <person name="Grigoriev I.V."/>
            <person name="Vagvolgyi C."/>
            <person name="Papp T."/>
            <person name="Martin F.M."/>
            <person name="Miettinen O."/>
            <person name="Hibbett D.S."/>
            <person name="Nagy L.G."/>
        </authorList>
    </citation>
    <scope>NUCLEOTIDE SEQUENCE [LARGE SCALE GENOMIC DNA]</scope>
    <source>
        <strain evidence="2 3">HHB13444</strain>
    </source>
</reference>
<evidence type="ECO:0000313" key="2">
    <source>
        <dbReference type="EMBL" id="TFK85409.1"/>
    </source>
</evidence>
<evidence type="ECO:0000313" key="3">
    <source>
        <dbReference type="Proteomes" id="UP000308197"/>
    </source>
</evidence>
<gene>
    <name evidence="2" type="ORF">K466DRAFT_189658</name>
</gene>
<protein>
    <submittedName>
        <fullName evidence="2">Uncharacterized protein</fullName>
    </submittedName>
</protein>
<proteinExistence type="predicted"/>
<dbReference type="Proteomes" id="UP000308197">
    <property type="component" value="Unassembled WGS sequence"/>
</dbReference>
<dbReference type="AlphaFoldDB" id="A0A5C3P933"/>
<sequence>MSRWGYIVRGRHPLPLLHGMSRGYGTPVYLGLRSFCVVATRSCHDITRIPACLSPRTRRGSYPSSQFPLSSQIQPPTRQLRLSPACAPTASSAFPPPHRAHPRKMLKASNRVAPASPSHVQPLFPTVFASASSAHIYKLNMGSFTAIIEHLSTHVLSALLYLYHMQSPHQLPQSKRPEEDAPRHNQKLYSISVKRRLPSP</sequence>
<evidence type="ECO:0000256" key="1">
    <source>
        <dbReference type="SAM" id="MobiDB-lite"/>
    </source>
</evidence>